<gene>
    <name evidence="2" type="ORF">ACFOJ9_03390</name>
</gene>
<dbReference type="RefSeq" id="WP_378988326.1">
    <property type="nucleotide sequence ID" value="NZ_JBHRVD010000001.1"/>
</dbReference>
<accession>A0ABV7MG78</accession>
<sequence length="125" mass="13713">MPIGDRDHDSDQIRLDVVGLASGAGFSGVFCVHVPQNGRNPAAKELNRFNQSLSCLPERQHHQLRDFSSSQLHQWASNTTPAGGNVREGTFERGRDAMPSHLRIFVPAGAERHWLACGQGEREAG</sequence>
<organism evidence="2 3">
    <name type="scientific">Mesorhizobium cantuariense</name>
    <dbReference type="NCBI Taxonomy" id="1300275"/>
    <lineage>
        <taxon>Bacteria</taxon>
        <taxon>Pseudomonadati</taxon>
        <taxon>Pseudomonadota</taxon>
        <taxon>Alphaproteobacteria</taxon>
        <taxon>Hyphomicrobiales</taxon>
        <taxon>Phyllobacteriaceae</taxon>
        <taxon>Mesorhizobium</taxon>
    </lineage>
</organism>
<dbReference type="EMBL" id="JBHRVD010000001">
    <property type="protein sequence ID" value="MFC3320847.1"/>
    <property type="molecule type" value="Genomic_DNA"/>
</dbReference>
<dbReference type="Proteomes" id="UP001595648">
    <property type="component" value="Unassembled WGS sequence"/>
</dbReference>
<evidence type="ECO:0000313" key="3">
    <source>
        <dbReference type="Proteomes" id="UP001595648"/>
    </source>
</evidence>
<keyword evidence="3" id="KW-1185">Reference proteome</keyword>
<comment type="caution">
    <text evidence="2">The sequence shown here is derived from an EMBL/GenBank/DDBJ whole genome shotgun (WGS) entry which is preliminary data.</text>
</comment>
<proteinExistence type="predicted"/>
<feature type="compositionally biased region" description="Polar residues" evidence="1">
    <location>
        <begin position="68"/>
        <end position="82"/>
    </location>
</feature>
<evidence type="ECO:0000313" key="2">
    <source>
        <dbReference type="EMBL" id="MFC3320847.1"/>
    </source>
</evidence>
<evidence type="ECO:0000256" key="1">
    <source>
        <dbReference type="SAM" id="MobiDB-lite"/>
    </source>
</evidence>
<feature type="region of interest" description="Disordered" evidence="1">
    <location>
        <begin position="68"/>
        <end position="92"/>
    </location>
</feature>
<reference evidence="3" key="1">
    <citation type="journal article" date="2019" name="Int. J. Syst. Evol. Microbiol.">
        <title>The Global Catalogue of Microorganisms (GCM) 10K type strain sequencing project: providing services to taxonomists for standard genome sequencing and annotation.</title>
        <authorList>
            <consortium name="The Broad Institute Genomics Platform"/>
            <consortium name="The Broad Institute Genome Sequencing Center for Infectious Disease"/>
            <person name="Wu L."/>
            <person name="Ma J."/>
        </authorList>
    </citation>
    <scope>NUCLEOTIDE SEQUENCE [LARGE SCALE GENOMIC DNA]</scope>
    <source>
        <strain evidence="3">ICMP 19515</strain>
    </source>
</reference>
<protein>
    <submittedName>
        <fullName evidence="2">Uncharacterized protein</fullName>
    </submittedName>
</protein>
<name>A0ABV7MG78_9HYPH</name>